<gene>
    <name evidence="9" type="ORF">CLW00_1254</name>
</gene>
<evidence type="ECO:0000259" key="7">
    <source>
        <dbReference type="PROSITE" id="PS50112"/>
    </source>
</evidence>
<comment type="caution">
    <text evidence="9">The sequence shown here is derived from an EMBL/GenBank/DDBJ whole genome shotgun (WGS) entry which is preliminary data.</text>
</comment>
<evidence type="ECO:0000313" key="9">
    <source>
        <dbReference type="EMBL" id="PRY83787.1"/>
    </source>
</evidence>
<evidence type="ECO:0000259" key="6">
    <source>
        <dbReference type="PROSITE" id="PS50109"/>
    </source>
</evidence>
<dbReference type="InterPro" id="IPR005467">
    <property type="entry name" value="His_kinase_dom"/>
</dbReference>
<dbReference type="SMART" id="SM00388">
    <property type="entry name" value="HisKA"/>
    <property type="match status" value="1"/>
</dbReference>
<evidence type="ECO:0000259" key="8">
    <source>
        <dbReference type="PROSITE" id="PS50113"/>
    </source>
</evidence>
<dbReference type="PROSITE" id="PS50112">
    <property type="entry name" value="PAS"/>
    <property type="match status" value="5"/>
</dbReference>
<feature type="domain" description="PAS" evidence="7">
    <location>
        <begin position="139"/>
        <end position="215"/>
    </location>
</feature>
<feature type="domain" description="PAS" evidence="7">
    <location>
        <begin position="432"/>
        <end position="502"/>
    </location>
</feature>
<dbReference type="InterPro" id="IPR052162">
    <property type="entry name" value="Sensor_kinase/Photoreceptor"/>
</dbReference>
<name>A0A2T0WAR7_9BACT</name>
<feature type="domain" description="PAS" evidence="7">
    <location>
        <begin position="33"/>
        <end position="88"/>
    </location>
</feature>
<dbReference type="Gene3D" id="3.30.565.10">
    <property type="entry name" value="Histidine kinase-like ATPase, C-terminal domain"/>
    <property type="match status" value="1"/>
</dbReference>
<reference evidence="9 10" key="1">
    <citation type="submission" date="2018-03" db="EMBL/GenBank/DDBJ databases">
        <title>Genomic Encyclopedia of Archaeal and Bacterial Type Strains, Phase II (KMG-II): from individual species to whole genera.</title>
        <authorList>
            <person name="Goeker M."/>
        </authorList>
    </citation>
    <scope>NUCLEOTIDE SEQUENCE [LARGE SCALE GENOMIC DNA]</scope>
    <source>
        <strain evidence="9 10">DSM 27929</strain>
    </source>
</reference>
<dbReference type="Pfam" id="PF00512">
    <property type="entry name" value="HisKA"/>
    <property type="match status" value="1"/>
</dbReference>
<dbReference type="SUPFAM" id="SSF55781">
    <property type="entry name" value="GAF domain-like"/>
    <property type="match status" value="1"/>
</dbReference>
<feature type="domain" description="PAS" evidence="7">
    <location>
        <begin position="665"/>
        <end position="735"/>
    </location>
</feature>
<dbReference type="Pfam" id="PF00989">
    <property type="entry name" value="PAS"/>
    <property type="match status" value="1"/>
</dbReference>
<evidence type="ECO:0000256" key="2">
    <source>
        <dbReference type="ARBA" id="ARBA00012438"/>
    </source>
</evidence>
<dbReference type="InterPro" id="IPR000700">
    <property type="entry name" value="PAS-assoc_C"/>
</dbReference>
<dbReference type="Gene3D" id="3.30.450.20">
    <property type="entry name" value="PAS domain"/>
    <property type="match status" value="6"/>
</dbReference>
<feature type="domain" description="PAS" evidence="7">
    <location>
        <begin position="782"/>
        <end position="852"/>
    </location>
</feature>
<dbReference type="Gene3D" id="1.10.287.130">
    <property type="match status" value="1"/>
</dbReference>
<evidence type="ECO:0000256" key="4">
    <source>
        <dbReference type="ARBA" id="ARBA00022679"/>
    </source>
</evidence>
<dbReference type="CDD" id="cd00082">
    <property type="entry name" value="HisKA"/>
    <property type="match status" value="1"/>
</dbReference>
<dbReference type="InterPro" id="IPR036097">
    <property type="entry name" value="HisK_dim/P_sf"/>
</dbReference>
<dbReference type="EC" id="2.7.13.3" evidence="2"/>
<dbReference type="PROSITE" id="PS50113">
    <property type="entry name" value="PAC"/>
    <property type="match status" value="1"/>
</dbReference>
<evidence type="ECO:0000256" key="5">
    <source>
        <dbReference type="ARBA" id="ARBA00022777"/>
    </source>
</evidence>
<evidence type="ECO:0000313" key="10">
    <source>
        <dbReference type="Proteomes" id="UP000238157"/>
    </source>
</evidence>
<dbReference type="InterPro" id="IPR001610">
    <property type="entry name" value="PAC"/>
</dbReference>
<feature type="domain" description="Histidine kinase" evidence="6">
    <location>
        <begin position="920"/>
        <end position="1134"/>
    </location>
</feature>
<dbReference type="InterPro" id="IPR013767">
    <property type="entry name" value="PAS_fold"/>
</dbReference>
<dbReference type="InterPro" id="IPR003594">
    <property type="entry name" value="HATPase_dom"/>
</dbReference>
<dbReference type="NCBIfam" id="TIGR00229">
    <property type="entry name" value="sensory_box"/>
    <property type="match status" value="5"/>
</dbReference>
<keyword evidence="10" id="KW-1185">Reference proteome</keyword>
<dbReference type="EMBL" id="PVTR01000025">
    <property type="protein sequence ID" value="PRY83787.1"/>
    <property type="molecule type" value="Genomic_DNA"/>
</dbReference>
<evidence type="ECO:0000256" key="3">
    <source>
        <dbReference type="ARBA" id="ARBA00022553"/>
    </source>
</evidence>
<dbReference type="InterPro" id="IPR003018">
    <property type="entry name" value="GAF"/>
</dbReference>
<dbReference type="InterPro" id="IPR003661">
    <property type="entry name" value="HisK_dim/P_dom"/>
</dbReference>
<keyword evidence="4" id="KW-0808">Transferase</keyword>
<keyword evidence="3" id="KW-0597">Phosphoprotein</keyword>
<dbReference type="SMART" id="SM00387">
    <property type="entry name" value="HATPase_c"/>
    <property type="match status" value="1"/>
</dbReference>
<comment type="catalytic activity">
    <reaction evidence="1">
        <text>ATP + protein L-histidine = ADP + protein N-phospho-L-histidine.</text>
        <dbReference type="EC" id="2.7.13.3"/>
    </reaction>
</comment>
<dbReference type="InterPro" id="IPR029016">
    <property type="entry name" value="GAF-like_dom_sf"/>
</dbReference>
<dbReference type="OrthoDB" id="9124519at2"/>
<evidence type="ECO:0000256" key="1">
    <source>
        <dbReference type="ARBA" id="ARBA00000085"/>
    </source>
</evidence>
<dbReference type="PANTHER" id="PTHR43304">
    <property type="entry name" value="PHYTOCHROME-LIKE PROTEIN CPH1"/>
    <property type="match status" value="1"/>
</dbReference>
<dbReference type="Pfam" id="PF02518">
    <property type="entry name" value="HATPase_c"/>
    <property type="match status" value="1"/>
</dbReference>
<dbReference type="PROSITE" id="PS50109">
    <property type="entry name" value="HIS_KIN"/>
    <property type="match status" value="1"/>
</dbReference>
<dbReference type="InterPro" id="IPR013656">
    <property type="entry name" value="PAS_4"/>
</dbReference>
<dbReference type="Pfam" id="PF08448">
    <property type="entry name" value="PAS_4"/>
    <property type="match status" value="1"/>
</dbReference>
<keyword evidence="5" id="KW-0418">Kinase</keyword>
<dbReference type="PRINTS" id="PR00344">
    <property type="entry name" value="BCTRLSENSOR"/>
</dbReference>
<dbReference type="InterPro" id="IPR035965">
    <property type="entry name" value="PAS-like_dom_sf"/>
</dbReference>
<proteinExistence type="predicted"/>
<dbReference type="InterPro" id="IPR000014">
    <property type="entry name" value="PAS"/>
</dbReference>
<feature type="domain" description="PAC" evidence="8">
    <location>
        <begin position="216"/>
        <end position="270"/>
    </location>
</feature>
<dbReference type="Proteomes" id="UP000238157">
    <property type="component" value="Unassembled WGS sequence"/>
</dbReference>
<dbReference type="Gene3D" id="3.30.450.40">
    <property type="match status" value="1"/>
</dbReference>
<dbReference type="SUPFAM" id="SSF55874">
    <property type="entry name" value="ATPase domain of HSP90 chaperone/DNA topoisomerase II/histidine kinase"/>
    <property type="match status" value="1"/>
</dbReference>
<dbReference type="SMART" id="SM00086">
    <property type="entry name" value="PAC"/>
    <property type="match status" value="3"/>
</dbReference>
<accession>A0A2T0WAR7</accession>
<dbReference type="Pfam" id="PF13426">
    <property type="entry name" value="PAS_9"/>
    <property type="match status" value="3"/>
</dbReference>
<dbReference type="InterPro" id="IPR004358">
    <property type="entry name" value="Sig_transdc_His_kin-like_C"/>
</dbReference>
<dbReference type="SUPFAM" id="SSF55785">
    <property type="entry name" value="PYP-like sensor domain (PAS domain)"/>
    <property type="match status" value="6"/>
</dbReference>
<dbReference type="AlphaFoldDB" id="A0A2T0WAR7"/>
<dbReference type="Pfam" id="PF13185">
    <property type="entry name" value="GAF_2"/>
    <property type="match status" value="1"/>
</dbReference>
<dbReference type="PANTHER" id="PTHR43304:SF1">
    <property type="entry name" value="PAC DOMAIN-CONTAINING PROTEIN"/>
    <property type="match status" value="1"/>
</dbReference>
<sequence>MLINKSPSPPKTRTMSPTYDYSTLFYLNPLPNWVYEIDTFQILDVNQAATQHYGYSREEFLGMTIKELRPEEHIPKLLDAHKEIEKKQENISFGVFTHQKKCGERISMDINGHKIDFLEKQCMLITCRDVTLEKKEEQHLKLLESVITNTNDAILITEAEPFDEPGPRIIFVNEAFTKMTGYTSQEVIGKTPRILQGPKSDKEELDRLSKAIRKWESCEITTINYKKNGEPFWINFSVSPVADEDGWYTHWIAIERDVSELNNEKIQNELLAEISSVFSIKTDLKKSLDQLCQLTLDFGEYSFCEVWLPNMHQNALKLYAKQYSDSSARRFYQEASEVNAFDYGEGLPGLVWKKMIPILLENAGQEELFIRNNAAKKAGLNTVFGFPLIHQNEKVGMMIVGAKMGSFQVRRHQSTLAKLESFVGSEIKRKRLEGELSYLFDYSPDIICLTDFNGKFLKINKAGCKILGYQEKDIIGFPFDNFVHPADKDISTNEVLNLNENAFNFENRLVKRNGEVVWLSWNGNASLDEGVIYATAKDITEEKKLKELVNDASKMARFGGWEIDLVNDQIHWSEVVHQIHETDPMKFKPSLNKGLDFYREDHKLLVSEIFENTILTGEPFDYEAPLITALGNQVWIRAIGSTEFSNGRCIRIFGSFQDIHSSKSNSLQLEEVLGSISDAFFAVDRNWNITYFNKEAENIFQRKEKDLLGKNIWKELEPAKDSFLSTTFEKVSLTQKSENLEYNYPGDGKWYQINMYPSNGGVSVYLKNIDNRKRTEEKLQKAYDEKNKILESIGDAFFAVNNDFIVTYWNNTAERLIGVKRNEVLGKNLWEVFPDAVKLSFYDNYHKVLQNNESITFEEYYGIWLEVNAYPSDKGISIFFRDISERREQEKELQALNDMLKKYIYDLETSNEQLEQFAFIASHDLQEPLRMISSYLNLLQNNYRHQLDQKASKYIFFAADGAKKMKRIILDLLEYSRAGKFSEGLEVTHLDEIMQDYLMLRKRIIKEKSAKISIDKLPKVVCFRVPLVQTLHSLLDNAIKYSKEDIPSEISLSVFENEEEWSFQIKDNGIGIDPIFFDKIFIIFQRLHNRDQYSGTGIGLSIAKKNVESWGGKIWVESKPDAGSAFYFTIKKPKE</sequence>
<organism evidence="9 10">
    <name type="scientific">Mongoliibacter ruber</name>
    <dbReference type="NCBI Taxonomy" id="1750599"/>
    <lineage>
        <taxon>Bacteria</taxon>
        <taxon>Pseudomonadati</taxon>
        <taxon>Bacteroidota</taxon>
        <taxon>Cytophagia</taxon>
        <taxon>Cytophagales</taxon>
        <taxon>Cyclobacteriaceae</taxon>
        <taxon>Mongoliibacter</taxon>
    </lineage>
</organism>
<dbReference type="GO" id="GO:0000155">
    <property type="term" value="F:phosphorelay sensor kinase activity"/>
    <property type="evidence" value="ECO:0007669"/>
    <property type="project" value="InterPro"/>
</dbReference>
<dbReference type="InterPro" id="IPR036890">
    <property type="entry name" value="HATPase_C_sf"/>
</dbReference>
<dbReference type="CDD" id="cd00130">
    <property type="entry name" value="PAS"/>
    <property type="match status" value="5"/>
</dbReference>
<dbReference type="GO" id="GO:0006355">
    <property type="term" value="P:regulation of DNA-templated transcription"/>
    <property type="evidence" value="ECO:0007669"/>
    <property type="project" value="InterPro"/>
</dbReference>
<dbReference type="SMART" id="SM00091">
    <property type="entry name" value="PAS"/>
    <property type="match status" value="5"/>
</dbReference>
<protein>
    <recommendedName>
        <fullName evidence="2">histidine kinase</fullName>
        <ecNumber evidence="2">2.7.13.3</ecNumber>
    </recommendedName>
</protein>
<dbReference type="SUPFAM" id="SSF47384">
    <property type="entry name" value="Homodimeric domain of signal transducing histidine kinase"/>
    <property type="match status" value="1"/>
</dbReference>